<accession>A0A4U1B5A4</accession>
<evidence type="ECO:0000256" key="2">
    <source>
        <dbReference type="ARBA" id="ARBA00008899"/>
    </source>
</evidence>
<keyword evidence="11" id="KW-1185">Reference proteome</keyword>
<dbReference type="Proteomes" id="UP000307999">
    <property type="component" value="Unassembled WGS sequence"/>
</dbReference>
<evidence type="ECO:0000256" key="1">
    <source>
        <dbReference type="ARBA" id="ARBA00003989"/>
    </source>
</evidence>
<reference evidence="10 11" key="1">
    <citation type="submission" date="2019-04" db="EMBL/GenBank/DDBJ databases">
        <title>Thalassotalea guangxiensis sp. nov., isolated from sediment of the coastal wetland.</title>
        <authorList>
            <person name="Zheng S."/>
            <person name="Zhang D."/>
        </authorList>
    </citation>
    <scope>NUCLEOTIDE SEQUENCE [LARGE SCALE GENOMIC DNA]</scope>
    <source>
        <strain evidence="10 11">ZS-4</strain>
    </source>
</reference>
<evidence type="ECO:0000256" key="6">
    <source>
        <dbReference type="ARBA" id="ARBA00023136"/>
    </source>
</evidence>
<comment type="caution">
    <text evidence="10">The sequence shown here is derived from an EMBL/GenBank/DDBJ whole genome shotgun (WGS) entry which is preliminary data.</text>
</comment>
<dbReference type="Pfam" id="PF03783">
    <property type="entry name" value="CsgG"/>
    <property type="match status" value="1"/>
</dbReference>
<keyword evidence="7" id="KW-0564">Palmitate</keyword>
<keyword evidence="5 9" id="KW-0732">Signal</keyword>
<dbReference type="PANTHER" id="PTHR41164:SF1">
    <property type="entry name" value="CURLI PRODUCTION ASSEMBLY_TRANSPORT COMPONENT CSGG"/>
    <property type="match status" value="1"/>
</dbReference>
<dbReference type="InterPro" id="IPR005534">
    <property type="entry name" value="Curli_assmbl/transp-comp_CsgG"/>
</dbReference>
<dbReference type="EMBL" id="SWDB01000018">
    <property type="protein sequence ID" value="TKB45574.1"/>
    <property type="molecule type" value="Genomic_DNA"/>
</dbReference>
<proteinExistence type="inferred from homology"/>
<evidence type="ECO:0000256" key="8">
    <source>
        <dbReference type="ARBA" id="ARBA00023288"/>
    </source>
</evidence>
<dbReference type="AlphaFoldDB" id="A0A4U1B5A4"/>
<evidence type="ECO:0000256" key="5">
    <source>
        <dbReference type="ARBA" id="ARBA00022729"/>
    </source>
</evidence>
<feature type="chain" id="PRO_5020874247" description="Curli production assembly/transport component CsgG" evidence="9">
    <location>
        <begin position="18"/>
        <end position="314"/>
    </location>
</feature>
<sequence length="314" mass="33956">MKLTLVPVITAILAVSACTSATREATNQPIDTTPQVSKTITEAPDKSLKRVVAISRFTDETKRGNSFLVDQNNDRIGKQAADILSARLTDSGKFIMLERTDINAVYEESMVSDGAPEIAAADYLIIGSVSEYGRSNVSDVGIFSRNKKQKAYVTVNVRLVNTKTSQVIFSEEASGEALTEANKVFGVGDSAGYDSSLDDKALSAAISKLVSDIMENLLDAPWQAYLLSQENDGFFMSGGENQGIKKSDRFAVISKGKQIKNPQTGMMVELPGKEVAQIEVVDFIGEGMNSLSFTKLVSGQIDAAKLNDYVIREL</sequence>
<comment type="similarity">
    <text evidence="2">Belongs to the CsgG family.</text>
</comment>
<dbReference type="RefSeq" id="WP_136735642.1">
    <property type="nucleotide sequence ID" value="NZ_SWDB01000018.1"/>
</dbReference>
<keyword evidence="4" id="KW-1003">Cell membrane</keyword>
<dbReference type="PANTHER" id="PTHR41164">
    <property type="entry name" value="CURLI PRODUCTION ASSEMBLY/TRANSPORT COMPONENT CSGG"/>
    <property type="match status" value="1"/>
</dbReference>
<evidence type="ECO:0000313" key="11">
    <source>
        <dbReference type="Proteomes" id="UP000307999"/>
    </source>
</evidence>
<evidence type="ECO:0000256" key="3">
    <source>
        <dbReference type="ARBA" id="ARBA00014028"/>
    </source>
</evidence>
<dbReference type="OrthoDB" id="9793163at2"/>
<keyword evidence="6" id="KW-0472">Membrane</keyword>
<comment type="function">
    <text evidence="1">May be involved in the biogenesis of curli organelles.</text>
</comment>
<organism evidence="10 11">
    <name type="scientific">Thalassotalea mangrovi</name>
    <dbReference type="NCBI Taxonomy" id="2572245"/>
    <lineage>
        <taxon>Bacteria</taxon>
        <taxon>Pseudomonadati</taxon>
        <taxon>Pseudomonadota</taxon>
        <taxon>Gammaproteobacteria</taxon>
        <taxon>Alteromonadales</taxon>
        <taxon>Colwelliaceae</taxon>
        <taxon>Thalassotalea</taxon>
    </lineage>
</organism>
<gene>
    <name evidence="10" type="ORF">E8M12_08225</name>
</gene>
<dbReference type="GO" id="GO:0030288">
    <property type="term" value="C:outer membrane-bounded periplasmic space"/>
    <property type="evidence" value="ECO:0007669"/>
    <property type="project" value="InterPro"/>
</dbReference>
<feature type="signal peptide" evidence="9">
    <location>
        <begin position="1"/>
        <end position="17"/>
    </location>
</feature>
<evidence type="ECO:0000256" key="9">
    <source>
        <dbReference type="SAM" id="SignalP"/>
    </source>
</evidence>
<protein>
    <recommendedName>
        <fullName evidence="3">Curli production assembly/transport component CsgG</fullName>
    </recommendedName>
</protein>
<evidence type="ECO:0000313" key="10">
    <source>
        <dbReference type="EMBL" id="TKB45574.1"/>
    </source>
</evidence>
<evidence type="ECO:0000256" key="4">
    <source>
        <dbReference type="ARBA" id="ARBA00022475"/>
    </source>
</evidence>
<name>A0A4U1B5A4_9GAMM</name>
<keyword evidence="8" id="KW-0449">Lipoprotein</keyword>
<dbReference type="PROSITE" id="PS51257">
    <property type="entry name" value="PROKAR_LIPOPROTEIN"/>
    <property type="match status" value="1"/>
</dbReference>
<dbReference type="Gene3D" id="3.40.50.10610">
    <property type="entry name" value="ABC-type transport auxiliary lipoprotein component"/>
    <property type="match status" value="1"/>
</dbReference>
<evidence type="ECO:0000256" key="7">
    <source>
        <dbReference type="ARBA" id="ARBA00023139"/>
    </source>
</evidence>